<dbReference type="InterPro" id="IPR045474">
    <property type="entry name" value="GEVED"/>
</dbReference>
<evidence type="ECO:0000256" key="2">
    <source>
        <dbReference type="SAM" id="SignalP"/>
    </source>
</evidence>
<evidence type="ECO:0000313" key="6">
    <source>
        <dbReference type="Proteomes" id="UP000192393"/>
    </source>
</evidence>
<feature type="domain" description="GEVED" evidence="4">
    <location>
        <begin position="1036"/>
        <end position="1116"/>
    </location>
</feature>
<evidence type="ECO:0000259" key="3">
    <source>
        <dbReference type="Pfam" id="PF18962"/>
    </source>
</evidence>
<dbReference type="InterPro" id="IPR026444">
    <property type="entry name" value="Secre_tail"/>
</dbReference>
<dbReference type="AlphaFoldDB" id="A0A1W2BAU4"/>
<feature type="signal peptide" evidence="2">
    <location>
        <begin position="1"/>
        <end position="19"/>
    </location>
</feature>
<feature type="domain" description="Secretion system C-terminal sorting" evidence="3">
    <location>
        <begin position="1135"/>
        <end position="1201"/>
    </location>
</feature>
<reference evidence="5 6" key="1">
    <citation type="submission" date="2017-04" db="EMBL/GenBank/DDBJ databases">
        <authorList>
            <person name="Afonso C.L."/>
            <person name="Miller P.J."/>
            <person name="Scott M.A."/>
            <person name="Spackman E."/>
            <person name="Goraichik I."/>
            <person name="Dimitrov K.M."/>
            <person name="Suarez D.L."/>
            <person name="Swayne D.E."/>
        </authorList>
    </citation>
    <scope>NUCLEOTIDE SEQUENCE [LARGE SCALE GENOMIC DNA]</scope>
    <source>
        <strain evidence="5 6">CGMCC 1.12708</strain>
    </source>
</reference>
<dbReference type="RefSeq" id="WP_084017518.1">
    <property type="nucleotide sequence ID" value="NZ_FWXS01000006.1"/>
</dbReference>
<accession>A0A1W2BAU4</accession>
<feature type="domain" description="GEVED" evidence="4">
    <location>
        <begin position="544"/>
        <end position="617"/>
    </location>
</feature>
<dbReference type="Pfam" id="PF20009">
    <property type="entry name" value="GEVED"/>
    <property type="match status" value="4"/>
</dbReference>
<proteinExistence type="predicted"/>
<dbReference type="EMBL" id="FWXS01000006">
    <property type="protein sequence ID" value="SMC70153.1"/>
    <property type="molecule type" value="Genomic_DNA"/>
</dbReference>
<evidence type="ECO:0000256" key="1">
    <source>
        <dbReference type="ARBA" id="ARBA00022729"/>
    </source>
</evidence>
<gene>
    <name evidence="5" type="ORF">SAMN06296427_10627</name>
</gene>
<feature type="domain" description="GEVED" evidence="4">
    <location>
        <begin position="246"/>
        <end position="326"/>
    </location>
</feature>
<protein>
    <submittedName>
        <fullName evidence="5">Por secretion system C-terminal sorting domain-containing protein</fullName>
    </submittedName>
</protein>
<dbReference type="STRING" id="1434700.SAMN06296427_10627"/>
<keyword evidence="1 2" id="KW-0732">Signal</keyword>
<name>A0A1W2BAU4_9FLAO</name>
<dbReference type="NCBIfam" id="TIGR04183">
    <property type="entry name" value="Por_Secre_tail"/>
    <property type="match status" value="1"/>
</dbReference>
<evidence type="ECO:0000259" key="4">
    <source>
        <dbReference type="Pfam" id="PF20009"/>
    </source>
</evidence>
<organism evidence="5 6">
    <name type="scientific">Moheibacter sediminis</name>
    <dbReference type="NCBI Taxonomy" id="1434700"/>
    <lineage>
        <taxon>Bacteria</taxon>
        <taxon>Pseudomonadati</taxon>
        <taxon>Bacteroidota</taxon>
        <taxon>Flavobacteriia</taxon>
        <taxon>Flavobacteriales</taxon>
        <taxon>Weeksellaceae</taxon>
        <taxon>Moheibacter</taxon>
    </lineage>
</organism>
<keyword evidence="6" id="KW-1185">Reference proteome</keyword>
<dbReference type="Pfam" id="PF18962">
    <property type="entry name" value="Por_Secre_tail"/>
    <property type="match status" value="1"/>
</dbReference>
<sequence length="1204" mass="131812">MRNILLFALVYFLYSNAYCQENCDYDFPGNGTFSYVIGISTFEQAADFDVEPAVQFTLQQYEVNLNAEITTAQIKVYGDNTTNPGRPGAVLATFASVVPASQTNLGNGFYNTVFNLPQDVILAGGQTGKKFWISILTTSGEVEAQETPTGPGVKTNLGGFWYDFFSGDIAFNVSGECEEQDVQFCEAGFSTIEPITRVNFAGINNPSSATSTVGNESFTNIQGAVNQGGNYDISIEGNTNGNQTTYVTLFVDWNANNLLDDEGERYEIGTITNSTGTDGVTAEGNITVPEDATIGNARMRVIKSSSAYATDPCGSYAGQAEDYTLNVGLLLHVNCEIGISGTVTPISLINFAGIYNQSSLSSNIAHEKFYDIQATVIPGNAYQLKVRGTTNGTYENIAVFIDWNANDRFDEGEMYLSPNAFNSNGNDGQEAIINVGVPSNAALGLTKMRIIKATGGFPTNPCGDYAQGQAEDYTILIQNNVDDYCEPNFTGFLDNMETISFAEIEYTISNSPSPLEYELDLVANVMQGQIVPIIVQKPNNSSNYITAYFDWNNNNVFNSNEVYTLVGIGDDVYQQSIYVPANAQLGETRMRVILGSNDSTDPCGEYIHGQMVDFTVNVSVGSGDLSADCFQGNPSNDFEMGAAMGRYAEDFFVSAGNNLVAETIELNVLSTFSVGPVTLKFRDDVNGKPGNIIHQVTVAPTSQEIIGLSFGVSVRKLILDIDPIYFFGGNNGKKYWIQPSGLDSNNNLYFWEFTSENLGDSPIHYDVNNWDIFEPVEGYNGVFKINCTDGIIGEADCGQGNESNNFEEGYNVADENNSVLLADDFAVSPGNTMTVEKVVINLIAEFPAQDVTLRFYEDNNGKPGTVITTLTDIVPVSQEIIGQAFNRNVYEVVLDIDPQSFSGGGTGKNYWFSPQVTSTWSGTPIYWEVSSQPGIGSDMHYSLVGGPWDMQSGFNGVFTLLCEDEPPFVDTYCTLEYIGGVVPMTHLILSDVDNISTPSLSAPLQEYFLDPLVNVNQGETYDITFQGNTLGEYTFYFTAFIDWNQNGVLNDEGEVYQLGTVYNSSGTDGVFGTNTIQIPNGAILGETRMRIIYNYDYYHMDPCADIEVGQAEEYTLKIGEEMGISDLQKNKFSYYPNPVKDVLNLKSDHQISEIRIYDLTGKEVFAQSIHSNSKEITLSQLETGIYAARIIINGKPETFKIIKK</sequence>
<feature type="domain" description="GEVED" evidence="4">
    <location>
        <begin position="397"/>
        <end position="475"/>
    </location>
</feature>
<feature type="chain" id="PRO_5013366115" evidence="2">
    <location>
        <begin position="20"/>
        <end position="1204"/>
    </location>
</feature>
<evidence type="ECO:0000313" key="5">
    <source>
        <dbReference type="EMBL" id="SMC70153.1"/>
    </source>
</evidence>
<dbReference type="Proteomes" id="UP000192393">
    <property type="component" value="Unassembled WGS sequence"/>
</dbReference>
<dbReference type="OrthoDB" id="614723at2"/>